<proteinExistence type="predicted"/>
<accession>A0AA35X2Q5</accession>
<sequence>MLLTPVITAESTPAFLVESDVPTPSPSPPSSPSPPPSEEEVSTACPSPSPVVVTTTEISVSTSVRSETVTSTRTVTETPQPSECPDFSGMRSDAQESNLSLSRLRISVTSLLLCLSVLAVLL</sequence>
<name>A0AA35X2Q5_GEOBA</name>
<feature type="compositionally biased region" description="Low complexity" evidence="1">
    <location>
        <begin position="42"/>
        <end position="79"/>
    </location>
</feature>
<organism evidence="2 3">
    <name type="scientific">Geodia barretti</name>
    <name type="common">Barrett's horny sponge</name>
    <dbReference type="NCBI Taxonomy" id="519541"/>
    <lineage>
        <taxon>Eukaryota</taxon>
        <taxon>Metazoa</taxon>
        <taxon>Porifera</taxon>
        <taxon>Demospongiae</taxon>
        <taxon>Heteroscleromorpha</taxon>
        <taxon>Tetractinellida</taxon>
        <taxon>Astrophorina</taxon>
        <taxon>Geodiidae</taxon>
        <taxon>Geodia</taxon>
    </lineage>
</organism>
<comment type="caution">
    <text evidence="2">The sequence shown here is derived from an EMBL/GenBank/DDBJ whole genome shotgun (WGS) entry which is preliminary data.</text>
</comment>
<dbReference type="Proteomes" id="UP001174909">
    <property type="component" value="Unassembled WGS sequence"/>
</dbReference>
<protein>
    <submittedName>
        <fullName evidence="2">Uncharacterized protein</fullName>
    </submittedName>
</protein>
<feature type="region of interest" description="Disordered" evidence="1">
    <location>
        <begin position="1"/>
        <end position="92"/>
    </location>
</feature>
<reference evidence="2" key="1">
    <citation type="submission" date="2023-03" db="EMBL/GenBank/DDBJ databases">
        <authorList>
            <person name="Steffen K."/>
            <person name="Cardenas P."/>
        </authorList>
    </citation>
    <scope>NUCLEOTIDE SEQUENCE</scope>
</reference>
<dbReference type="AlphaFoldDB" id="A0AA35X2Q5"/>
<feature type="compositionally biased region" description="Pro residues" evidence="1">
    <location>
        <begin position="23"/>
        <end position="36"/>
    </location>
</feature>
<evidence type="ECO:0000313" key="3">
    <source>
        <dbReference type="Proteomes" id="UP001174909"/>
    </source>
</evidence>
<dbReference type="EMBL" id="CASHTH010003306">
    <property type="protein sequence ID" value="CAI8043148.1"/>
    <property type="molecule type" value="Genomic_DNA"/>
</dbReference>
<evidence type="ECO:0000313" key="2">
    <source>
        <dbReference type="EMBL" id="CAI8043148.1"/>
    </source>
</evidence>
<gene>
    <name evidence="2" type="ORF">GBAR_LOCUS23940</name>
</gene>
<keyword evidence="3" id="KW-1185">Reference proteome</keyword>
<evidence type="ECO:0000256" key="1">
    <source>
        <dbReference type="SAM" id="MobiDB-lite"/>
    </source>
</evidence>